<gene>
    <name evidence="3" type="ORF">GTHE00462_LOCUS39197</name>
</gene>
<feature type="signal peptide" evidence="1">
    <location>
        <begin position="1"/>
        <end position="19"/>
    </location>
</feature>
<proteinExistence type="predicted"/>
<dbReference type="InterPro" id="IPR011050">
    <property type="entry name" value="Pectin_lyase_fold/virulence"/>
</dbReference>
<reference evidence="3" key="1">
    <citation type="submission" date="2021-01" db="EMBL/GenBank/DDBJ databases">
        <authorList>
            <person name="Corre E."/>
            <person name="Pelletier E."/>
            <person name="Niang G."/>
            <person name="Scheremetjew M."/>
            <person name="Finn R."/>
            <person name="Kale V."/>
            <person name="Holt S."/>
            <person name="Cochrane G."/>
            <person name="Meng A."/>
            <person name="Brown T."/>
            <person name="Cohen L."/>
        </authorList>
    </citation>
    <scope>NUCLEOTIDE SEQUENCE</scope>
    <source>
        <strain evidence="3">CCMP 2712</strain>
    </source>
</reference>
<name>A0A7S4PNS3_GUITH</name>
<protein>
    <recommendedName>
        <fullName evidence="2">Right handed beta helix domain-containing protein</fullName>
    </recommendedName>
</protein>
<dbReference type="Pfam" id="PF13229">
    <property type="entry name" value="Beta_helix"/>
    <property type="match status" value="1"/>
</dbReference>
<evidence type="ECO:0000259" key="2">
    <source>
        <dbReference type="Pfam" id="PF13229"/>
    </source>
</evidence>
<keyword evidence="1" id="KW-0732">Signal</keyword>
<evidence type="ECO:0000256" key="1">
    <source>
        <dbReference type="SAM" id="SignalP"/>
    </source>
</evidence>
<dbReference type="AlphaFoldDB" id="A0A7S4PNS3"/>
<feature type="domain" description="Right handed beta helix" evidence="2">
    <location>
        <begin position="284"/>
        <end position="374"/>
    </location>
</feature>
<accession>A0A7S4PNS3</accession>
<dbReference type="SUPFAM" id="SSF51126">
    <property type="entry name" value="Pectin lyase-like"/>
    <property type="match status" value="1"/>
</dbReference>
<feature type="chain" id="PRO_5030986295" description="Right handed beta helix domain-containing protein" evidence="1">
    <location>
        <begin position="20"/>
        <end position="468"/>
    </location>
</feature>
<sequence length="468" mass="52378">MFSARSVACTCLLLQLGSGVILPGFKPTGTKFDIGTGDLGDEKFRDKETLHRVSNVPGDFDDLDEAVDHIRLMVRNSVTSQRTLINLGPGSHLIKKKYKEVAIQNKIWPYFRVHTPIFLDGKRTRALVPDDGAEPVQSSEKPVAYLPKRDPRFVNITNSLQVIGSEGMRTRVCGTWRFHAPGCTGWIRELVLVNQEDMVISIKDGDWKFEGCMFAAAGREILAVNVLELSGSTMVYLDQCIIQTLFPGTPDSTWAVWPPGFATQGEPMYPSAYNPCPQDGYANFGLYIRGPCKCNLFRCSMQGLLIGAGVKDVSEVTFDECVIRWNQYGIIQAEASTAFIRNCNFTENVRGAIGLDSLLSREGTTLGMSHCNVEGTLWSSEYHPANCNTNDIEVRPFSSSFTEGPGKFMEDMDSDSEHGVVWTTNFTKEDEYDLYKEAEDDPWAHVGDVYKWMTVKERNTENCFKDPR</sequence>
<evidence type="ECO:0000313" key="3">
    <source>
        <dbReference type="EMBL" id="CAE2341013.1"/>
    </source>
</evidence>
<dbReference type="InterPro" id="IPR039448">
    <property type="entry name" value="Beta_helix"/>
</dbReference>
<organism evidence="3">
    <name type="scientific">Guillardia theta</name>
    <name type="common">Cryptophyte</name>
    <name type="synonym">Cryptomonas phi</name>
    <dbReference type="NCBI Taxonomy" id="55529"/>
    <lineage>
        <taxon>Eukaryota</taxon>
        <taxon>Cryptophyceae</taxon>
        <taxon>Pyrenomonadales</taxon>
        <taxon>Geminigeraceae</taxon>
        <taxon>Guillardia</taxon>
    </lineage>
</organism>
<dbReference type="EMBL" id="HBKN01050217">
    <property type="protein sequence ID" value="CAE2341013.1"/>
    <property type="molecule type" value="Transcribed_RNA"/>
</dbReference>